<gene>
    <name evidence="3" type="ORF">AOX56_20030</name>
    <name evidence="2" type="ORF">BJD16_15210</name>
</gene>
<evidence type="ECO:0000256" key="1">
    <source>
        <dbReference type="SAM" id="SignalP"/>
    </source>
</evidence>
<evidence type="ECO:0000313" key="5">
    <source>
        <dbReference type="Proteomes" id="UP000233526"/>
    </source>
</evidence>
<protein>
    <recommendedName>
        <fullName evidence="6">PEGA domain-containing protein</fullName>
    </recommendedName>
</protein>
<name>A0A1S2CUM6_AERSO</name>
<dbReference type="PROSITE" id="PS51257">
    <property type="entry name" value="PROKAR_LIPOPROTEIN"/>
    <property type="match status" value="1"/>
</dbReference>
<feature type="chain" id="PRO_5010167731" description="PEGA domain-containing protein" evidence="1">
    <location>
        <begin position="19"/>
        <end position="126"/>
    </location>
</feature>
<dbReference type="RefSeq" id="WP_042023648.1">
    <property type="nucleotide sequence ID" value="NZ_CAMTHQ010000022.1"/>
</dbReference>
<keyword evidence="1" id="KW-0732">Signal</keyword>
<organism evidence="2 4">
    <name type="scientific">Aeromonas sobria</name>
    <dbReference type="NCBI Taxonomy" id="646"/>
    <lineage>
        <taxon>Bacteria</taxon>
        <taxon>Pseudomonadati</taxon>
        <taxon>Pseudomonadota</taxon>
        <taxon>Gammaproteobacteria</taxon>
        <taxon>Aeromonadales</taxon>
        <taxon>Aeromonadaceae</taxon>
        <taxon>Aeromonas</taxon>
    </lineage>
</organism>
<reference evidence="2 4" key="1">
    <citation type="submission" date="2016-09" db="EMBL/GenBank/DDBJ databases">
        <title>Draft Genome Sequence of Aeromonas sobria Strain 08005, Isolated from Sick Rana catesbeiana.</title>
        <authorList>
            <person name="Yang Q."/>
        </authorList>
    </citation>
    <scope>NUCLEOTIDE SEQUENCE [LARGE SCALE GENOMIC DNA]</scope>
    <source>
        <strain evidence="2 4">08005</strain>
    </source>
</reference>
<proteinExistence type="predicted"/>
<dbReference type="Proteomes" id="UP000179934">
    <property type="component" value="Unassembled WGS sequence"/>
</dbReference>
<dbReference type="Proteomes" id="UP000233526">
    <property type="component" value="Unassembled WGS sequence"/>
</dbReference>
<comment type="caution">
    <text evidence="2">The sequence shown here is derived from an EMBL/GenBank/DDBJ whole genome shotgun (WGS) entry which is preliminary data.</text>
</comment>
<feature type="signal peptide" evidence="1">
    <location>
        <begin position="1"/>
        <end position="18"/>
    </location>
</feature>
<evidence type="ECO:0000313" key="3">
    <source>
        <dbReference type="EMBL" id="PKQ75262.1"/>
    </source>
</evidence>
<reference evidence="3 5" key="2">
    <citation type="journal article" date="2017" name="Front. Microbiol.">
        <title>Strong Genomic and Phenotypic Heterogeneity in the Aeromonas sobria Species Complex.</title>
        <authorList>
            <person name="Gauthier J."/>
            <person name="Vincent A.T."/>
            <person name="Charette S.J."/>
            <person name="Derome N."/>
        </authorList>
    </citation>
    <scope>NUCLEOTIDE SEQUENCE [LARGE SCALE GENOMIC DNA]</scope>
    <source>
        <strain evidence="3 5">JF2635</strain>
    </source>
</reference>
<evidence type="ECO:0000313" key="2">
    <source>
        <dbReference type="EMBL" id="OHY91738.1"/>
    </source>
</evidence>
<dbReference type="EMBL" id="MKFU01000019">
    <property type="protein sequence ID" value="OHY91738.1"/>
    <property type="molecule type" value="Genomic_DNA"/>
</dbReference>
<evidence type="ECO:0000313" key="4">
    <source>
        <dbReference type="Proteomes" id="UP000179934"/>
    </source>
</evidence>
<evidence type="ECO:0008006" key="6">
    <source>
        <dbReference type="Google" id="ProtNLM"/>
    </source>
</evidence>
<accession>A0A1S2CUM6</accession>
<dbReference type="EMBL" id="LJZX01000048">
    <property type="protein sequence ID" value="PKQ75262.1"/>
    <property type="molecule type" value="Genomic_DNA"/>
</dbReference>
<dbReference type="AlphaFoldDB" id="A0A1S2CUM6"/>
<dbReference type="OrthoDB" id="5872614at2"/>
<sequence length="126" mass="13723">MFRFLMGALLAITLSGCAAMFNGTSQQVSIRSQDPDAEIYVNDMLLGHGNVITSFKKKENYIITVRRADCYSVSIPVSKSFDATTLLGIFIDFGVVSILVVDGVGTGAWQKFDQSAYIVDPLCKKA</sequence>